<gene>
    <name evidence="4" type="ORF">KP014_05775</name>
    <name evidence="5" type="ORF">SAMN04487895_111161</name>
</gene>
<dbReference type="PANTHER" id="PTHR39201">
    <property type="entry name" value="EXPORTED PROTEIN-RELATED"/>
    <property type="match status" value="1"/>
</dbReference>
<dbReference type="SUPFAM" id="SSF52218">
    <property type="entry name" value="Flavoproteins"/>
    <property type="match status" value="1"/>
</dbReference>
<evidence type="ECO:0000313" key="6">
    <source>
        <dbReference type="Proteomes" id="UP000198809"/>
    </source>
</evidence>
<accession>A0A1H8SGE0</accession>
<evidence type="ECO:0000313" key="4">
    <source>
        <dbReference type="EMBL" id="QWU16725.1"/>
    </source>
</evidence>
<dbReference type="Proteomes" id="UP000683429">
    <property type="component" value="Chromosome"/>
</dbReference>
<keyword evidence="7" id="KW-1185">Reference proteome</keyword>
<evidence type="ECO:0000256" key="2">
    <source>
        <dbReference type="SAM" id="SignalP"/>
    </source>
</evidence>
<feature type="domain" description="Flavodoxin-like" evidence="3">
    <location>
        <begin position="101"/>
        <end position="241"/>
    </location>
</feature>
<feature type="compositionally biased region" description="Low complexity" evidence="1">
    <location>
        <begin position="33"/>
        <end position="44"/>
    </location>
</feature>
<evidence type="ECO:0000313" key="7">
    <source>
        <dbReference type="Proteomes" id="UP000683429"/>
    </source>
</evidence>
<feature type="chain" id="PRO_5038421102" evidence="2">
    <location>
        <begin position="23"/>
        <end position="250"/>
    </location>
</feature>
<dbReference type="GO" id="GO:0010181">
    <property type="term" value="F:FMN binding"/>
    <property type="evidence" value="ECO:0007669"/>
    <property type="project" value="InterPro"/>
</dbReference>
<feature type="signal peptide" evidence="2">
    <location>
        <begin position="1"/>
        <end position="22"/>
    </location>
</feature>
<dbReference type="RefSeq" id="WP_175491903.1">
    <property type="nucleotide sequence ID" value="NZ_CP076607.1"/>
</dbReference>
<proteinExistence type="predicted"/>
<dbReference type="Gene3D" id="3.40.50.360">
    <property type="match status" value="1"/>
</dbReference>
<dbReference type="InterPro" id="IPR008254">
    <property type="entry name" value="Flavodoxin/NO_synth"/>
</dbReference>
<dbReference type="STRING" id="1333845.SAMN04487895_111161"/>
<sequence length="250" mass="26407">MKQGRKFITLILSLALMMALLAACSGNGTEEQSSAAPSDRASSDNTPAGAESNPSKEGQSDGKTGKVLVAYFTRVGSTSPSEDEDAVSSASLRVGDTRLIGNTEVIADMVQEAVGGDLLQIETAQPYPEEYDAVVEQARKERDSGYKPPLSTKVENMDSYDVVYLGYPTWGMTIPAPVASFLSEYDFSGKTIVPFCTNAGYGPGQSVSAIKELSPGAIVLDGFDIVGREAATAQGAVSAWLREIGMLEKN</sequence>
<reference evidence="4 7" key="2">
    <citation type="submission" date="2021-06" db="EMBL/GenBank/DDBJ databases">
        <title>Whole genome sequence of Paenibacillus sophorae DSM23020 for comparative genomics.</title>
        <authorList>
            <person name="Kim M.-J."/>
            <person name="Lee G."/>
            <person name="Shin J.-H."/>
        </authorList>
    </citation>
    <scope>NUCLEOTIDE SEQUENCE [LARGE SCALE GENOMIC DNA]</scope>
    <source>
        <strain evidence="4 7">DSM 23020</strain>
    </source>
</reference>
<dbReference type="PROSITE" id="PS51257">
    <property type="entry name" value="PROKAR_LIPOPROTEIN"/>
    <property type="match status" value="1"/>
</dbReference>
<evidence type="ECO:0000313" key="5">
    <source>
        <dbReference type="EMBL" id="SEO77424.1"/>
    </source>
</evidence>
<evidence type="ECO:0000256" key="1">
    <source>
        <dbReference type="SAM" id="MobiDB-lite"/>
    </source>
</evidence>
<name>A0A1H8SGE0_9BACL</name>
<dbReference type="AlphaFoldDB" id="A0A1H8SGE0"/>
<evidence type="ECO:0000259" key="3">
    <source>
        <dbReference type="Pfam" id="PF12682"/>
    </source>
</evidence>
<keyword evidence="2" id="KW-0732">Signal</keyword>
<reference evidence="5 6" key="1">
    <citation type="submission" date="2016-10" db="EMBL/GenBank/DDBJ databases">
        <authorList>
            <person name="de Groot N.N."/>
        </authorList>
    </citation>
    <scope>NUCLEOTIDE SEQUENCE [LARGE SCALE GENOMIC DNA]</scope>
    <source>
        <strain evidence="5 6">CGMCC 1.10238</strain>
    </source>
</reference>
<organism evidence="5 6">
    <name type="scientific">Paenibacillus sophorae</name>
    <dbReference type="NCBI Taxonomy" id="1333845"/>
    <lineage>
        <taxon>Bacteria</taxon>
        <taxon>Bacillati</taxon>
        <taxon>Bacillota</taxon>
        <taxon>Bacilli</taxon>
        <taxon>Bacillales</taxon>
        <taxon>Paenibacillaceae</taxon>
        <taxon>Paenibacillus</taxon>
    </lineage>
</organism>
<protein>
    <submittedName>
        <fullName evidence="5">Flavodoxin</fullName>
    </submittedName>
</protein>
<dbReference type="Proteomes" id="UP000198809">
    <property type="component" value="Unassembled WGS sequence"/>
</dbReference>
<dbReference type="InterPro" id="IPR029039">
    <property type="entry name" value="Flavoprotein-like_sf"/>
</dbReference>
<dbReference type="EMBL" id="FODH01000011">
    <property type="protein sequence ID" value="SEO77424.1"/>
    <property type="molecule type" value="Genomic_DNA"/>
</dbReference>
<dbReference type="PANTHER" id="PTHR39201:SF1">
    <property type="entry name" value="FLAVODOXIN-LIKE DOMAIN-CONTAINING PROTEIN"/>
    <property type="match status" value="1"/>
</dbReference>
<dbReference type="EMBL" id="CP076607">
    <property type="protein sequence ID" value="QWU16725.1"/>
    <property type="molecule type" value="Genomic_DNA"/>
</dbReference>
<feature type="region of interest" description="Disordered" evidence="1">
    <location>
        <begin position="28"/>
        <end position="63"/>
    </location>
</feature>
<dbReference type="Pfam" id="PF12682">
    <property type="entry name" value="Flavodoxin_4"/>
    <property type="match status" value="1"/>
</dbReference>
<dbReference type="GO" id="GO:0016651">
    <property type="term" value="F:oxidoreductase activity, acting on NAD(P)H"/>
    <property type="evidence" value="ECO:0007669"/>
    <property type="project" value="UniProtKB-ARBA"/>
</dbReference>